<dbReference type="GO" id="GO:0010457">
    <property type="term" value="P:centriole-centriole cohesion"/>
    <property type="evidence" value="ECO:0007669"/>
    <property type="project" value="TreeGrafter"/>
</dbReference>
<dbReference type="Pfam" id="PF14726">
    <property type="entry name" value="RTTN_N"/>
    <property type="match status" value="1"/>
</dbReference>
<evidence type="ECO:0000259" key="2">
    <source>
        <dbReference type="Pfam" id="PF14726"/>
    </source>
</evidence>
<dbReference type="InterPro" id="IPR029249">
    <property type="entry name" value="Rotatin_N"/>
</dbReference>
<feature type="region of interest" description="Disordered" evidence="1">
    <location>
        <begin position="1526"/>
        <end position="1551"/>
    </location>
</feature>
<feature type="domain" description="Rotatin N-terminal" evidence="2">
    <location>
        <begin position="25"/>
        <end position="125"/>
    </location>
</feature>
<accession>A0A0M4E807</accession>
<dbReference type="Proteomes" id="UP000494163">
    <property type="component" value="Chromosome 2R"/>
</dbReference>
<name>A0A0M4E807_DROBS</name>
<dbReference type="GO" id="GO:0032053">
    <property type="term" value="P:ciliary basal body organization"/>
    <property type="evidence" value="ECO:0007669"/>
    <property type="project" value="TreeGrafter"/>
</dbReference>
<dbReference type="GO" id="GO:0007099">
    <property type="term" value="P:centriole replication"/>
    <property type="evidence" value="ECO:0007669"/>
    <property type="project" value="TreeGrafter"/>
</dbReference>
<organism evidence="3 4">
    <name type="scientific">Drosophila busckii</name>
    <name type="common">Fruit fly</name>
    <dbReference type="NCBI Taxonomy" id="30019"/>
    <lineage>
        <taxon>Eukaryota</taxon>
        <taxon>Metazoa</taxon>
        <taxon>Ecdysozoa</taxon>
        <taxon>Arthropoda</taxon>
        <taxon>Hexapoda</taxon>
        <taxon>Insecta</taxon>
        <taxon>Pterygota</taxon>
        <taxon>Neoptera</taxon>
        <taxon>Endopterygota</taxon>
        <taxon>Diptera</taxon>
        <taxon>Brachycera</taxon>
        <taxon>Muscomorpha</taxon>
        <taxon>Ephydroidea</taxon>
        <taxon>Drosophilidae</taxon>
        <taxon>Drosophila</taxon>
    </lineage>
</organism>
<sequence length="2006" mass="229644">MSISSKLNMSLGEQQLAKLTSETQEIRMRALEQVETGFISCLQHSGNISFNPVLMLKQLIRWFGHLPLIASDRVLALMLELLRSGYGNVVMQKITYKRLDTELEKIRQILQGAQTKRVVELLDNLQSLAAVKYNEKTCSETDNDNSSIESRGSSEINPNIFSPDKFNLTSKDYEKAWSCPSEDDLTTLKTLMDTLTINNDQQLQDNLTNLQIKMPDYPSEYLLQEPHIFLQLLHLMSIHANQTLVYIDSTLITILKRLQRRLSIRKITVSILADMTFTTRQTQQLRVTSALGLLLYLCLDKLGPPLLEHCAHNWHLIELSVEIIRTFKLLGVPLPNRLVERLSIIVPKLINFCSSVKTSKHFEVPKLVHKLMIPRLESIIFNGLLLDVMLLNASSNPIINKLAARALLQPLIVDCTFLSCVPTRMKQLCHLCTLLRNETEPEEIQMVRLKHAYGLAISQLLPGAELSPLDLLQVQRQICLVLIQLSSESLLKLLIEALIKSTFFYVSTPEVRLNAESLLHTLFLLPNESMRICALRLLKQPVVEHYHAFVNGTNYLTGCSNVQLIKHHILGLPISCQLLRKLLIEAWTPQHKLPQLQQWCIDYLIMLLGLGKLVSYKDFQYIYNEVEPVLPLIVCRAIDQPSLQMQLWELLDPDAKYLDTPQMLRGNICYMFHPEENLRTDAIARVAYALDLQDHQNKYKPAMDKYCLDLIRNNICVIQPPVSYTNYFRERTNLKFTPSLKALLRLVQTPDLKPCIRRSTLIQLNVLLHDWSAVEAFTCFEGAYLLCLNALRDPLMHNRNLPFDDVNTLLPAVGILIRALFCSKKFRQEFSNSSEMLGCLMRCLFLMTQDEQLRVKVSTCIFVLLFHEHISATDSSLKLDLDLSAMRVPIDYELSINPVKTTASEGLAMQQYLLEKHFGNDESVAARHWRMYAAHKICGNPEKITLTAVHSVDMSDALKLTPGDLALVQASMAHLQLQKTLIEASNCNSHETLKQLIASIQLFMVLMRGDVPQPHCRSLWLLMSKYLRLTPSTSNQGDCQLYDFLLELCLSCLRIRLPEVLTGLSNDLETDPHHSFFMAMRDHNVSLHVLRLICECFVLLLRWHSVQSKSNWLIALFIELSSLTHTHFELRNLQHVRCMLGVLRQLCEHRFQLDDGQLHAYYQHFVQLSSNLRTSTQTGAQWQRDCLLIISQIYRQMADPQTASDAGNSKVLRYFLGLCGHSDKEVRALAWIAIADCIRSSQSCMSMILSDFQCILPGGLAACCLSTLVDQHEDMLIREFAGRVFELLMPYIEASTCLELLRRYSILQEASAAINTLHTMVRKTNDIVQYGSSCGIVACYISICVRQIILEPSMCASICEHAFINGLSDVIKLETPVKPHFDKYVDLCVEHIFKFYALCYEHNFEFLQRTICRDPVLLESFISLVNEVLDQKIVLEIQLIHIVKLLLVFCKDTNAYDILCEKFWEHPELLFHLLLYGLNQVFVNRTVQRYTLALLSLLLVKSHVEKKQLNLLRLFEAYVKEWNASEDEGGDNIDSGTTVESDEKENTKALSQKPKALTLKIFPTRKPQFLSKKPSLDNQQPKQFTNAACLLYKNLDLLFEITIPSKTYSFLKAPTKSQVQICEVLGNLLKLSPLVIETARQLKLLDRILNLLEEFLNDSSIGNATVYVRRVGAHKSRDIINNLLVFLNMLMHWHNTPHAIITDPIIAARMVRVLVRLWPWLSHSTTLKNITVRLTTLLTEHSFEMCKQTSQAPPGQSHSLLQLVVRVADYETTRKEGNGIKAASPAKNTSNSMIEAALRVMINCCSCAEGRLSLSKMCVLDMFDTLLPNTSSQIIKVKTEVLQGWLCFWEIFSRYEPGSKICHFQALLNIISRSPPTYRIRLCCLRILRNMCFCTSNRTQLIAKKEFTDVLRDIISQSVQNTKERGDIGLNTYEEHYMMVLSVWKIFGFCAKYKAMLRGTKLYKQLTILYDHIALLKKERGDYFLRFPYAVELYDLLEKLFKSLKS</sequence>
<dbReference type="OMA" id="MINCCSC"/>
<gene>
    <name evidence="3" type="ORF">Dbus_chr2Rg337</name>
</gene>
<dbReference type="InterPro" id="IPR011989">
    <property type="entry name" value="ARM-like"/>
</dbReference>
<dbReference type="OrthoDB" id="428850at2759"/>
<dbReference type="EMBL" id="CP012524">
    <property type="protein sequence ID" value="ALC40758.1"/>
    <property type="molecule type" value="Genomic_DNA"/>
</dbReference>
<dbReference type="STRING" id="30019.A0A0M4E807"/>
<dbReference type="Gene3D" id="1.25.10.10">
    <property type="entry name" value="Leucine-rich Repeat Variant"/>
    <property type="match status" value="1"/>
</dbReference>
<reference evidence="3 4" key="1">
    <citation type="submission" date="2015-08" db="EMBL/GenBank/DDBJ databases">
        <title>Ancestral chromatin configuration constrains chromatin evolution on differentiating sex chromosomes in Drosophila.</title>
        <authorList>
            <person name="Zhou Q."/>
            <person name="Bachtrog D."/>
        </authorList>
    </citation>
    <scope>NUCLEOTIDE SEQUENCE [LARGE SCALE GENOMIC DNA]</scope>
    <source>
        <tissue evidence="3">Whole larvae</tissue>
    </source>
</reference>
<dbReference type="PANTHER" id="PTHR31691">
    <property type="entry name" value="ROTATIN"/>
    <property type="match status" value="1"/>
</dbReference>
<dbReference type="GO" id="GO:0005813">
    <property type="term" value="C:centrosome"/>
    <property type="evidence" value="ECO:0007669"/>
    <property type="project" value="InterPro"/>
</dbReference>
<proteinExistence type="predicted"/>
<dbReference type="GO" id="GO:0005814">
    <property type="term" value="C:centriole"/>
    <property type="evidence" value="ECO:0007669"/>
    <property type="project" value="TreeGrafter"/>
</dbReference>
<dbReference type="GO" id="GO:0036064">
    <property type="term" value="C:ciliary basal body"/>
    <property type="evidence" value="ECO:0007669"/>
    <property type="project" value="InterPro"/>
</dbReference>
<keyword evidence="4" id="KW-1185">Reference proteome</keyword>
<evidence type="ECO:0000313" key="4">
    <source>
        <dbReference type="Proteomes" id="UP000494163"/>
    </source>
</evidence>
<dbReference type="PANTHER" id="PTHR31691:SF1">
    <property type="entry name" value="ROTATIN"/>
    <property type="match status" value="1"/>
</dbReference>
<dbReference type="InterPro" id="IPR030791">
    <property type="entry name" value="Rotatin"/>
</dbReference>
<evidence type="ECO:0000256" key="1">
    <source>
        <dbReference type="SAM" id="MobiDB-lite"/>
    </source>
</evidence>
<evidence type="ECO:0000313" key="3">
    <source>
        <dbReference type="EMBL" id="ALC40758.1"/>
    </source>
</evidence>
<protein>
    <submittedName>
        <fullName evidence="3">Ana3</fullName>
    </submittedName>
</protein>